<dbReference type="InterPro" id="IPR019734">
    <property type="entry name" value="TPR_rpt"/>
</dbReference>
<dbReference type="InterPro" id="IPR046357">
    <property type="entry name" value="PPIase_dom_sf"/>
</dbReference>
<evidence type="ECO:0000256" key="3">
    <source>
        <dbReference type="SAM" id="Phobius"/>
    </source>
</evidence>
<dbReference type="Gene3D" id="1.25.40.10">
    <property type="entry name" value="Tetratricopeptide repeat domain"/>
    <property type="match status" value="1"/>
</dbReference>
<evidence type="ECO:0000259" key="4">
    <source>
        <dbReference type="PROSITE" id="PS50198"/>
    </source>
</evidence>
<dbReference type="SUPFAM" id="SSF109998">
    <property type="entry name" value="Triger factor/SurA peptide-binding domain-like"/>
    <property type="match status" value="1"/>
</dbReference>
<dbReference type="Pfam" id="PF13181">
    <property type="entry name" value="TPR_8"/>
    <property type="match status" value="1"/>
</dbReference>
<sequence length="457" mass="51576">MLTYLRKNMKGIMIVVAILFGFSMFYGIGFTGLKQFSDNSKKTQGFLKVNGKEINPMRFNNIFSRLRANFPDRINPSDILFLQNMALSQTIDFSIILDEARKTVGVSGGELNLALEQIAKQEKLTTVAELKKAVESSHIPWDKFKKMIKDDLLVQKMTSQINNSVMVSPNDLREIRASHILVKTKELADEIKNKIQKGGDFAAQAKKYSQDLGTKNKGGDLGFFSSGMMVKPFEDMAFSLAVSEVSEPVKTDYGYHIIKVTDARLRKIQGQKDIEAAVLKEKQANAYKEWFYNLKKNAKIEILDPGLKALDLRFKGQISGAIKEYNRAISLDPGNAYLKLFLGLLYEDSKNLKQAIFQYREAVQLEPANPVLYMVLGKAYIKDNQKGLAIEQLKKASLIAGDDKGMHKELQKEFAALKLSSLAAGERDEIIRIEKKEAFEEELREKTSDSKEKIVID</sequence>
<dbReference type="PROSITE" id="PS01096">
    <property type="entry name" value="PPIC_PPIASE_1"/>
    <property type="match status" value="1"/>
</dbReference>
<dbReference type="PROSITE" id="PS50198">
    <property type="entry name" value="PPIC_PPIASE_2"/>
    <property type="match status" value="1"/>
</dbReference>
<keyword evidence="3" id="KW-0812">Transmembrane</keyword>
<keyword evidence="3" id="KW-0472">Membrane</keyword>
<dbReference type="InterPro" id="IPR023058">
    <property type="entry name" value="PPIase_PpiC_CS"/>
</dbReference>
<evidence type="ECO:0000313" key="5">
    <source>
        <dbReference type="EMBL" id="OGC21135.1"/>
    </source>
</evidence>
<dbReference type="InterPro" id="IPR011990">
    <property type="entry name" value="TPR-like_helical_dom_sf"/>
</dbReference>
<dbReference type="GO" id="GO:0003755">
    <property type="term" value="F:peptidyl-prolyl cis-trans isomerase activity"/>
    <property type="evidence" value="ECO:0007669"/>
    <property type="project" value="UniProtKB-KW"/>
</dbReference>
<protein>
    <recommendedName>
        <fullName evidence="4">PpiC domain-containing protein</fullName>
    </recommendedName>
</protein>
<feature type="repeat" description="TPR" evidence="2">
    <location>
        <begin position="336"/>
        <end position="369"/>
    </location>
</feature>
<reference evidence="5 6" key="1">
    <citation type="journal article" date="2016" name="Nat. Commun.">
        <title>Thousands of microbial genomes shed light on interconnected biogeochemical processes in an aquifer system.</title>
        <authorList>
            <person name="Anantharaman K."/>
            <person name="Brown C.T."/>
            <person name="Hug L.A."/>
            <person name="Sharon I."/>
            <person name="Castelle C.J."/>
            <person name="Probst A.J."/>
            <person name="Thomas B.C."/>
            <person name="Singh A."/>
            <person name="Wilkins M.J."/>
            <person name="Karaoz U."/>
            <person name="Brodie E.L."/>
            <person name="Williams K.H."/>
            <person name="Hubbard S.S."/>
            <person name="Banfield J.F."/>
        </authorList>
    </citation>
    <scope>NUCLEOTIDE SEQUENCE [LARGE SCALE GENOMIC DNA]</scope>
</reference>
<organism evidence="5 6">
    <name type="scientific">candidate division WOR-1 bacterium RIFOXYB2_FULL_37_13</name>
    <dbReference type="NCBI Taxonomy" id="1802579"/>
    <lineage>
        <taxon>Bacteria</taxon>
        <taxon>Bacillati</taxon>
        <taxon>Saganbacteria</taxon>
    </lineage>
</organism>
<dbReference type="InterPro" id="IPR000297">
    <property type="entry name" value="PPIase_PpiC"/>
</dbReference>
<dbReference type="Gene3D" id="1.10.4030.10">
    <property type="entry name" value="Porin chaperone SurA, peptide-binding domain"/>
    <property type="match status" value="1"/>
</dbReference>
<keyword evidence="1" id="KW-0413">Isomerase</keyword>
<dbReference type="SMART" id="SM00028">
    <property type="entry name" value="TPR"/>
    <property type="match status" value="3"/>
</dbReference>
<keyword evidence="3" id="KW-1133">Transmembrane helix</keyword>
<evidence type="ECO:0000256" key="1">
    <source>
        <dbReference type="PROSITE-ProRule" id="PRU00278"/>
    </source>
</evidence>
<keyword evidence="1" id="KW-0697">Rotamase</keyword>
<keyword evidence="2" id="KW-0802">TPR repeat</keyword>
<dbReference type="SUPFAM" id="SSF48452">
    <property type="entry name" value="TPR-like"/>
    <property type="match status" value="1"/>
</dbReference>
<feature type="transmembrane region" description="Helical" evidence="3">
    <location>
        <begin position="12"/>
        <end position="33"/>
    </location>
</feature>
<dbReference type="EMBL" id="MEUB01000048">
    <property type="protein sequence ID" value="OGC21135.1"/>
    <property type="molecule type" value="Genomic_DNA"/>
</dbReference>
<dbReference type="Gene3D" id="3.10.50.40">
    <property type="match status" value="1"/>
</dbReference>
<dbReference type="PANTHER" id="PTHR47245">
    <property type="entry name" value="PEPTIDYLPROLYL ISOMERASE"/>
    <property type="match status" value="1"/>
</dbReference>
<proteinExistence type="predicted"/>
<evidence type="ECO:0000256" key="2">
    <source>
        <dbReference type="PROSITE-ProRule" id="PRU00339"/>
    </source>
</evidence>
<evidence type="ECO:0000313" key="6">
    <source>
        <dbReference type="Proteomes" id="UP000178417"/>
    </source>
</evidence>
<dbReference type="Proteomes" id="UP000178417">
    <property type="component" value="Unassembled WGS sequence"/>
</dbReference>
<accession>A0A1F4SL49</accession>
<name>A0A1F4SL49_UNCSA</name>
<dbReference type="InterPro" id="IPR050245">
    <property type="entry name" value="PrsA_foldase"/>
</dbReference>
<dbReference type="PROSITE" id="PS50005">
    <property type="entry name" value="TPR"/>
    <property type="match status" value="1"/>
</dbReference>
<dbReference type="PANTHER" id="PTHR47245:SF2">
    <property type="entry name" value="PEPTIDYL-PROLYL CIS-TRANS ISOMERASE HP_0175-RELATED"/>
    <property type="match status" value="1"/>
</dbReference>
<dbReference type="InterPro" id="IPR027304">
    <property type="entry name" value="Trigger_fact/SurA_dom_sf"/>
</dbReference>
<dbReference type="AlphaFoldDB" id="A0A1F4SL49"/>
<dbReference type="SUPFAM" id="SSF54534">
    <property type="entry name" value="FKBP-like"/>
    <property type="match status" value="1"/>
</dbReference>
<dbReference type="Pfam" id="PF13616">
    <property type="entry name" value="Rotamase_3"/>
    <property type="match status" value="1"/>
</dbReference>
<comment type="caution">
    <text evidence="5">The sequence shown here is derived from an EMBL/GenBank/DDBJ whole genome shotgun (WGS) entry which is preliminary data.</text>
</comment>
<dbReference type="STRING" id="1802579.A2310_03830"/>
<gene>
    <name evidence="5" type="ORF">A2310_03830</name>
</gene>
<feature type="domain" description="PpiC" evidence="4">
    <location>
        <begin position="172"/>
        <end position="262"/>
    </location>
</feature>
<dbReference type="Pfam" id="PF13624">
    <property type="entry name" value="SurA_N_3"/>
    <property type="match status" value="1"/>
</dbReference>